<proteinExistence type="inferred from homology"/>
<comment type="caution">
    <text evidence="2">The sequence shown here is derived from an EMBL/GenBank/DDBJ whole genome shotgun (WGS) entry which is preliminary data.</text>
</comment>
<evidence type="ECO:0008006" key="4">
    <source>
        <dbReference type="Google" id="ProtNLM"/>
    </source>
</evidence>
<evidence type="ECO:0000313" key="3">
    <source>
        <dbReference type="Proteomes" id="UP001500630"/>
    </source>
</evidence>
<reference evidence="3" key="1">
    <citation type="journal article" date="2019" name="Int. J. Syst. Evol. Microbiol.">
        <title>The Global Catalogue of Microorganisms (GCM) 10K type strain sequencing project: providing services to taxonomists for standard genome sequencing and annotation.</title>
        <authorList>
            <consortium name="The Broad Institute Genomics Platform"/>
            <consortium name="The Broad Institute Genome Sequencing Center for Infectious Disease"/>
            <person name="Wu L."/>
            <person name="Ma J."/>
        </authorList>
    </citation>
    <scope>NUCLEOTIDE SEQUENCE [LARGE SCALE GENOMIC DNA]</scope>
    <source>
        <strain evidence="3">JCM 17326</strain>
    </source>
</reference>
<dbReference type="InterPro" id="IPR038078">
    <property type="entry name" value="PhoU-like_sf"/>
</dbReference>
<evidence type="ECO:0000313" key="2">
    <source>
        <dbReference type="EMBL" id="GAA3582244.1"/>
    </source>
</evidence>
<dbReference type="RefSeq" id="WP_345569335.1">
    <property type="nucleotide sequence ID" value="NZ_BAABDQ010000020.1"/>
</dbReference>
<organism evidence="2 3">
    <name type="scientific">Nonomuraea rosea</name>
    <dbReference type="NCBI Taxonomy" id="638574"/>
    <lineage>
        <taxon>Bacteria</taxon>
        <taxon>Bacillati</taxon>
        <taxon>Actinomycetota</taxon>
        <taxon>Actinomycetes</taxon>
        <taxon>Streptosporangiales</taxon>
        <taxon>Streptosporangiaceae</taxon>
        <taxon>Nonomuraea</taxon>
    </lineage>
</organism>
<dbReference type="PANTHER" id="PTHR37298">
    <property type="entry name" value="UPF0111 PROTEIN YKAA"/>
    <property type="match status" value="1"/>
</dbReference>
<comment type="similarity">
    <text evidence="1">Belongs to the UPF0111 family.</text>
</comment>
<dbReference type="EMBL" id="BAABDQ010000020">
    <property type="protein sequence ID" value="GAA3582244.1"/>
    <property type="molecule type" value="Genomic_DNA"/>
</dbReference>
<dbReference type="InterPro" id="IPR018445">
    <property type="entry name" value="Put_Phosphate_transp_reg"/>
</dbReference>
<dbReference type="Proteomes" id="UP001500630">
    <property type="component" value="Unassembled WGS sequence"/>
</dbReference>
<accession>A0ABP6YG13</accession>
<sequence length="224" mass="24815">MASAALLLIEGGRTVKRLRRIRDLMTGRMDSALTDALLGQLQATKEGAWLAMAMIGGEVGRTGAHEQMRSIEHLGDEERARLIEELKSALVTPIDREDLFRLSRSIDDVLDSLRDFVRESHLYRVPDQIRFTPLLDQVIVGIDALENAVQDLASRPAVVVHDALEAKKAGGAIRRMYQYEISRIFSGEVTANALKERELVRRLEIVGVAIGEAADAITDGAMKR</sequence>
<dbReference type="Gene3D" id="1.20.58.220">
    <property type="entry name" value="Phosphate transport system protein phou homolog 2, domain 2"/>
    <property type="match status" value="1"/>
</dbReference>
<keyword evidence="3" id="KW-1185">Reference proteome</keyword>
<dbReference type="Pfam" id="PF01865">
    <property type="entry name" value="PhoU_div"/>
    <property type="match status" value="1"/>
</dbReference>
<dbReference type="PANTHER" id="PTHR37298:SF1">
    <property type="entry name" value="UPF0111 PROTEIN YKAA"/>
    <property type="match status" value="1"/>
</dbReference>
<protein>
    <recommendedName>
        <fullName evidence="4">DUF47 family protein</fullName>
    </recommendedName>
</protein>
<gene>
    <name evidence="2" type="ORF">GCM10022419_074860</name>
</gene>
<evidence type="ECO:0000256" key="1">
    <source>
        <dbReference type="ARBA" id="ARBA00008591"/>
    </source>
</evidence>
<name>A0ABP6YG13_9ACTN</name>
<dbReference type="InterPro" id="IPR052912">
    <property type="entry name" value="UPF0111_domain"/>
</dbReference>